<protein>
    <submittedName>
        <fullName evidence="3">Uncharacterized protein</fullName>
    </submittedName>
</protein>
<feature type="coiled-coil region" evidence="1">
    <location>
        <begin position="6"/>
        <end position="33"/>
    </location>
</feature>
<gene>
    <name evidence="3" type="ORF">GSI_04107</name>
</gene>
<keyword evidence="4" id="KW-1185">Reference proteome</keyword>
<evidence type="ECO:0000256" key="1">
    <source>
        <dbReference type="SAM" id="Coils"/>
    </source>
</evidence>
<feature type="region of interest" description="Disordered" evidence="2">
    <location>
        <begin position="495"/>
        <end position="514"/>
    </location>
</feature>
<accession>A0A2G8SI87</accession>
<dbReference type="EMBL" id="AYKW01000007">
    <property type="protein sequence ID" value="PIL33484.1"/>
    <property type="molecule type" value="Genomic_DNA"/>
</dbReference>
<sequence>MAQNLTSEEEDLIEALTREVEQRQRDLVEIGKEKNWVAGTKNILEIELNEGLVRRREELRLKIEGLGASEAGDAGSEEALESKTRGLKALKNSIESLQRKIQETEKDVENASAQLQEQRQKLEALQTQQAEGRGISKQRKNTERYLAKRQLHQHLCIFLNAAERLKKVLLEHSEAPGSKPAERTASLDPFTVQGLGRPETLTQDVQEVQGMAGILTGDPASPILWLLFISDFRLDPHPDDPTLAGVPVSHMELAADMTLVSLSAAGAQDKLNQFSEYTANTFVLTNVPKTLALMYTGITFSTTQADIFAMHYTRKEQAARGAANAALSLGSHIGSTGSYGSVSVALDVRPNALRAFEELQRTYLRRLLRLSTHSQLCPLFTETGIWPVRYRRMELVLRYAKYLVTDGPMLPRLALQKVVALAQTSGPHGSWWSNVQHALAALPVPVHMNWFGGPSVNGLNKAVADLSCSLALSLRDNVTASSRLPLLQARIRPHRRTSPLWHPGDRTSTSSGRR</sequence>
<comment type="caution">
    <text evidence="3">The sequence shown here is derived from an EMBL/GenBank/DDBJ whole genome shotgun (WGS) entry which is preliminary data.</text>
</comment>
<proteinExistence type="predicted"/>
<evidence type="ECO:0000313" key="3">
    <source>
        <dbReference type="EMBL" id="PIL33484.1"/>
    </source>
</evidence>
<keyword evidence="1" id="KW-0175">Coiled coil</keyword>
<name>A0A2G8SI87_9APHY</name>
<dbReference type="Proteomes" id="UP000230002">
    <property type="component" value="Unassembled WGS sequence"/>
</dbReference>
<feature type="coiled-coil region" evidence="1">
    <location>
        <begin position="80"/>
        <end position="128"/>
    </location>
</feature>
<evidence type="ECO:0000256" key="2">
    <source>
        <dbReference type="SAM" id="MobiDB-lite"/>
    </source>
</evidence>
<evidence type="ECO:0000313" key="4">
    <source>
        <dbReference type="Proteomes" id="UP000230002"/>
    </source>
</evidence>
<dbReference type="STRING" id="1077348.A0A2G8SI87"/>
<dbReference type="OrthoDB" id="2802125at2759"/>
<dbReference type="AlphaFoldDB" id="A0A2G8SI87"/>
<organism evidence="3 4">
    <name type="scientific">Ganoderma sinense ZZ0214-1</name>
    <dbReference type="NCBI Taxonomy" id="1077348"/>
    <lineage>
        <taxon>Eukaryota</taxon>
        <taxon>Fungi</taxon>
        <taxon>Dikarya</taxon>
        <taxon>Basidiomycota</taxon>
        <taxon>Agaricomycotina</taxon>
        <taxon>Agaricomycetes</taxon>
        <taxon>Polyporales</taxon>
        <taxon>Polyporaceae</taxon>
        <taxon>Ganoderma</taxon>
    </lineage>
</organism>
<reference evidence="3 4" key="1">
    <citation type="journal article" date="2015" name="Sci. Rep.">
        <title>Chromosome-level genome map provides insights into diverse defense mechanisms in the medicinal fungus Ganoderma sinense.</title>
        <authorList>
            <person name="Zhu Y."/>
            <person name="Xu J."/>
            <person name="Sun C."/>
            <person name="Zhou S."/>
            <person name="Xu H."/>
            <person name="Nelson D.R."/>
            <person name="Qian J."/>
            <person name="Song J."/>
            <person name="Luo H."/>
            <person name="Xiang L."/>
            <person name="Li Y."/>
            <person name="Xu Z."/>
            <person name="Ji A."/>
            <person name="Wang L."/>
            <person name="Lu S."/>
            <person name="Hayward A."/>
            <person name="Sun W."/>
            <person name="Li X."/>
            <person name="Schwartz D.C."/>
            <person name="Wang Y."/>
            <person name="Chen S."/>
        </authorList>
    </citation>
    <scope>NUCLEOTIDE SEQUENCE [LARGE SCALE GENOMIC DNA]</scope>
    <source>
        <strain evidence="3 4">ZZ0214-1</strain>
    </source>
</reference>